<protein>
    <submittedName>
        <fullName evidence="1">Uncharacterized protein</fullName>
    </submittedName>
</protein>
<evidence type="ECO:0000313" key="2">
    <source>
        <dbReference type="Proteomes" id="UP000010105"/>
    </source>
</evidence>
<proteinExistence type="predicted"/>
<dbReference type="KEGG" id="bpx:BUPH_03664"/>
<dbReference type="AlphaFoldDB" id="K0DMM6"/>
<name>K0DMM6_9BURK</name>
<sequence length="70" mass="7671">MRDALSRAMRLMATRAGATSAVRLIALDGAPVLAFERTGALMAKKAADTIRKVWMFLVFMRTPFLTALLS</sequence>
<gene>
    <name evidence="1" type="ORF">BUPH_03664</name>
</gene>
<dbReference type="EMBL" id="CP003863">
    <property type="protein sequence ID" value="AFT87396.1"/>
    <property type="molecule type" value="Genomic_DNA"/>
</dbReference>
<organism evidence="1 2">
    <name type="scientific">Paraburkholderia phenoliruptrix BR3459a</name>
    <dbReference type="NCBI Taxonomy" id="1229205"/>
    <lineage>
        <taxon>Bacteria</taxon>
        <taxon>Pseudomonadati</taxon>
        <taxon>Pseudomonadota</taxon>
        <taxon>Betaproteobacteria</taxon>
        <taxon>Burkholderiales</taxon>
        <taxon>Burkholderiaceae</taxon>
        <taxon>Paraburkholderia</taxon>
    </lineage>
</organism>
<evidence type="ECO:0000313" key="1">
    <source>
        <dbReference type="EMBL" id="AFT87396.1"/>
    </source>
</evidence>
<accession>K0DMM6</accession>
<dbReference type="HOGENOM" id="CLU_2750003_0_0_4"/>
<reference evidence="1 2" key="1">
    <citation type="journal article" date="2012" name="J. Bacteriol.">
        <title>Complete Genome Sequence of Burkholderia phenoliruptrix BR3459a (CLA1), a Heat-Tolerant, Nitrogen-Fixing Symbiont of Mimosa flocculosa.</title>
        <authorList>
            <person name="de Oliveira Cunha C."/>
            <person name="Goda Zuleta L.F."/>
            <person name="Paula de Almeida L.G."/>
            <person name="Prioli Ciapina L."/>
            <person name="Lustrino Borges W."/>
            <person name="Pitard R.M."/>
            <person name="Baldani J.I."/>
            <person name="Straliotto R."/>
            <person name="de Faria S.M."/>
            <person name="Hungria M."/>
            <person name="Sousa Cavada B."/>
            <person name="Mercante F.M."/>
            <person name="Ribeiro de Vasconcelos A.T."/>
        </authorList>
    </citation>
    <scope>NUCLEOTIDE SEQUENCE [LARGE SCALE GENOMIC DNA]</scope>
    <source>
        <strain evidence="1 2">BR3459a</strain>
    </source>
</reference>
<dbReference type="Proteomes" id="UP000010105">
    <property type="component" value="Chromosome 1"/>
</dbReference>